<evidence type="ECO:0000256" key="17">
    <source>
        <dbReference type="SAM" id="MobiDB-lite"/>
    </source>
</evidence>
<evidence type="ECO:0000256" key="3">
    <source>
        <dbReference type="ARBA" id="ARBA00012202"/>
    </source>
</evidence>
<dbReference type="Pfam" id="PF07714">
    <property type="entry name" value="PK_Tyr_Ser-Thr"/>
    <property type="match status" value="1"/>
</dbReference>
<evidence type="ECO:0000256" key="13">
    <source>
        <dbReference type="ARBA" id="ARBA00046288"/>
    </source>
</evidence>
<dbReference type="SMART" id="SM00044">
    <property type="entry name" value="CYCc"/>
    <property type="match status" value="1"/>
</dbReference>
<evidence type="ECO:0000259" key="20">
    <source>
        <dbReference type="PROSITE" id="PS50125"/>
    </source>
</evidence>
<protein>
    <recommendedName>
        <fullName evidence="3 15">Guanylate cyclase</fullName>
        <ecNumber evidence="3 15">4.6.1.2</ecNumber>
    </recommendedName>
</protein>
<keyword evidence="11" id="KW-0966">Cell projection</keyword>
<sequence>MKRAEKTDAGKTGSRTQGTCREGVTVNSLVNMKIHYLGHPGRTMQNIHPPFRGALWESNHPCMPVIKSRPTFTTLPFYNFLLWVLLGVLTFPCCVRCLIFKVGVLGPWNCDPVQNRALPAAAARLAVNRINGDLHLDLGLKLDFIILQEPCETSTALTAFIYNENKADVFIGPTNPGYCVAASLLSKNWDKAIFSYGCVNYELDRVMGYPTFSRTVPFPSEVLFIVLKYFRWASVVVISSNEDIWRDTATRVATALRREGLPVGLVTSIGMNETEMESTLRKIQEAGEIRVIIMCMHSVLIGGEQQATFLLKAQEMGLTSGKYVFMPYDTLHYSLPYTNVSFFPLQNNSRLREAYDAVLTITMASEPFSFNQAFAAAKRSQEITLDVQPEQVNPLFGTIYNSIYLVAKSIHNVRKAGELLSGVNLAYFTKNTNFTGFNQRITVDAAGDVLTKYVILDSDGIGSQLYQTFLLDLKSKCLVLLAIPFIILEDILRHLIQTAGLTKTSSALELHLLHAFPPTSNYLLSSPGVEVTYIIVVFAVILSMAVGGLLIGLYIRRRLQQIRLLKGPNRILLTLEDLTFIDPQPSNKKLNLEDLGDSKSAIEEKSGDRSHSVNSLQTTTHETTNVAVYEGDWVWLKKFKKGQFKEVKQSTTRIFTKMKDLRNENVNPFLGFFLDCSMFAVVTEHCSRGSLQDLLRKEDVKLDWMFKSSLLLDLIKGMKYLHHKEFPHGRLKSRNCVVDGRFVLKITDHGFNELLDAQKAPLEEPPPEEFLRDTANSRKGTYKGDVYSFSIILQEVVVKKPPPMCRPTVAPDQAPLECIQLMKQCWSEMPERRPTFHEIFDRFKIINKGKKTNIIDSMLRMLEQYSSNLEDLIRERTEELEAEKQRTEKLLDIVGFTTISSLSDPIEVVDLLNDLYSLFDAVLSNHDVYKVETIGDAYMVASGLPKRNGNKHAAEIANMSLNILSSVGTFHMRHMPNVPVRIRIGIHSGPCVAGVVGLTMPRYCLFGDTVNTASRMESTGLPYRIHVNMNTVKILHSLNEGYKIDVRGKTELKGKGIEETYWLVGKTNFTKPLPSPPEIKPGRWIKRPERKEEKERCDKGRKPEEGQTEGHILRNRELECPGSHCGLVQTCLRGLSLDWLIYLQPAQQNI</sequence>
<dbReference type="CDD" id="cd06371">
    <property type="entry name" value="PBP1_sensory_GC_DEF-like"/>
    <property type="match status" value="1"/>
</dbReference>
<evidence type="ECO:0000256" key="4">
    <source>
        <dbReference type="ARBA" id="ARBA00022692"/>
    </source>
</evidence>
<dbReference type="PANTHER" id="PTHR11920:SF477">
    <property type="entry name" value="GUANYLATE CYCLASE D"/>
    <property type="match status" value="1"/>
</dbReference>
<dbReference type="InterPro" id="IPR001828">
    <property type="entry name" value="ANF_lig-bd_rcpt"/>
</dbReference>
<dbReference type="InterPro" id="IPR001245">
    <property type="entry name" value="Ser-Thr/Tyr_kinase_cat_dom"/>
</dbReference>
<dbReference type="GO" id="GO:0035556">
    <property type="term" value="P:intracellular signal transduction"/>
    <property type="evidence" value="ECO:0007669"/>
    <property type="project" value="InterPro"/>
</dbReference>
<comment type="similarity">
    <text evidence="14">Belongs to the adenylyl cyclase class-4/guanylyl cyclase family.</text>
</comment>
<dbReference type="AlphaFoldDB" id="A0A7J5YGM8"/>
<dbReference type="GO" id="GO:0001653">
    <property type="term" value="F:peptide receptor activity"/>
    <property type="evidence" value="ECO:0007669"/>
    <property type="project" value="TreeGrafter"/>
</dbReference>
<dbReference type="FunFam" id="3.40.50.2300:FF:000114">
    <property type="entry name" value="Guanylate cyclase"/>
    <property type="match status" value="1"/>
</dbReference>
<dbReference type="Pfam" id="PF01094">
    <property type="entry name" value="ANF_receptor"/>
    <property type="match status" value="1"/>
</dbReference>
<dbReference type="FunFam" id="3.30.70.1230:FF:000013">
    <property type="entry name" value="Guanylate cyclase"/>
    <property type="match status" value="1"/>
</dbReference>
<feature type="coiled-coil region" evidence="16">
    <location>
        <begin position="855"/>
        <end position="890"/>
    </location>
</feature>
<dbReference type="GO" id="GO:0007168">
    <property type="term" value="P:receptor guanylyl cyclase signaling pathway"/>
    <property type="evidence" value="ECO:0007669"/>
    <property type="project" value="TreeGrafter"/>
</dbReference>
<comment type="caution">
    <text evidence="21">The sequence shown here is derived from an EMBL/GenBank/DDBJ whole genome shotgun (WGS) entry which is preliminary data.</text>
</comment>
<name>A0A7J5YGM8_DISMA</name>
<evidence type="ECO:0000256" key="16">
    <source>
        <dbReference type="SAM" id="Coils"/>
    </source>
</evidence>
<evidence type="ECO:0000256" key="8">
    <source>
        <dbReference type="ARBA" id="ARBA00023136"/>
    </source>
</evidence>
<dbReference type="EMBL" id="JAAKFY010000013">
    <property type="protein sequence ID" value="KAF3847939.1"/>
    <property type="molecule type" value="Genomic_DNA"/>
</dbReference>
<keyword evidence="9" id="KW-1015">Disulfide bond</keyword>
<feature type="region of interest" description="Disordered" evidence="17">
    <location>
        <begin position="1075"/>
        <end position="1110"/>
    </location>
</feature>
<feature type="domain" description="Guanylate cyclase" evidence="20">
    <location>
        <begin position="887"/>
        <end position="1017"/>
    </location>
</feature>
<evidence type="ECO:0000256" key="6">
    <source>
        <dbReference type="ARBA" id="ARBA00022741"/>
    </source>
</evidence>
<keyword evidence="16" id="KW-0175">Coiled coil</keyword>
<dbReference type="Gene3D" id="3.30.70.1230">
    <property type="entry name" value="Nucleotide cyclase"/>
    <property type="match status" value="1"/>
</dbReference>
<keyword evidence="8 18" id="KW-0472">Membrane</keyword>
<dbReference type="InterPro" id="IPR001054">
    <property type="entry name" value="A/G_cyclase"/>
</dbReference>
<feature type="transmembrane region" description="Helical" evidence="18">
    <location>
        <begin position="80"/>
        <end position="99"/>
    </location>
</feature>
<evidence type="ECO:0000256" key="18">
    <source>
        <dbReference type="SAM" id="Phobius"/>
    </source>
</evidence>
<keyword evidence="6" id="KW-0547">Nucleotide-binding</keyword>
<evidence type="ECO:0000256" key="11">
    <source>
        <dbReference type="ARBA" id="ARBA00023273"/>
    </source>
</evidence>
<keyword evidence="10 14" id="KW-0456">Lyase</keyword>
<evidence type="ECO:0000256" key="1">
    <source>
        <dbReference type="ARBA" id="ARBA00001436"/>
    </source>
</evidence>
<proteinExistence type="inferred from homology"/>
<feature type="non-terminal residue" evidence="21">
    <location>
        <position position="1"/>
    </location>
</feature>
<evidence type="ECO:0000256" key="14">
    <source>
        <dbReference type="RuleBase" id="RU000405"/>
    </source>
</evidence>
<dbReference type="GO" id="GO:0005524">
    <property type="term" value="F:ATP binding"/>
    <property type="evidence" value="ECO:0007669"/>
    <property type="project" value="InterPro"/>
</dbReference>
<evidence type="ECO:0000256" key="5">
    <source>
        <dbReference type="ARBA" id="ARBA00022729"/>
    </source>
</evidence>
<reference evidence="21 22" key="1">
    <citation type="submission" date="2020-03" db="EMBL/GenBank/DDBJ databases">
        <title>Dissostichus mawsoni Genome sequencing and assembly.</title>
        <authorList>
            <person name="Park H."/>
        </authorList>
    </citation>
    <scope>NUCLEOTIDE SEQUENCE [LARGE SCALE GENOMIC DNA]</scope>
    <source>
        <strain evidence="21">DM0001</strain>
        <tissue evidence="21">Muscle</tissue>
    </source>
</reference>
<comment type="catalytic activity">
    <reaction evidence="1 15">
        <text>GTP = 3',5'-cyclic GMP + diphosphate</text>
        <dbReference type="Rhea" id="RHEA:13665"/>
        <dbReference type="ChEBI" id="CHEBI:33019"/>
        <dbReference type="ChEBI" id="CHEBI:37565"/>
        <dbReference type="ChEBI" id="CHEBI:57746"/>
        <dbReference type="EC" id="4.6.1.2"/>
    </reaction>
</comment>
<dbReference type="Gene3D" id="3.40.50.2300">
    <property type="match status" value="2"/>
</dbReference>
<evidence type="ECO:0000256" key="2">
    <source>
        <dbReference type="ARBA" id="ARBA00004316"/>
    </source>
</evidence>
<evidence type="ECO:0000256" key="15">
    <source>
        <dbReference type="RuleBase" id="RU003431"/>
    </source>
</evidence>
<dbReference type="SUPFAM" id="SSF55073">
    <property type="entry name" value="Nucleotide cyclase"/>
    <property type="match status" value="1"/>
</dbReference>
<gene>
    <name evidence="21" type="ORF">F7725_020967</name>
</gene>
<comment type="subcellular location">
    <subcellularLocation>
        <location evidence="2">Cell projection</location>
    </subcellularLocation>
    <subcellularLocation>
        <location evidence="13">Endomembrane system</location>
        <topology evidence="13">Single-pass type I membrane protein</topology>
    </subcellularLocation>
</comment>
<dbReference type="InterPro" id="IPR018297">
    <property type="entry name" value="A/G_cyclase_CS"/>
</dbReference>
<organism evidence="21 22">
    <name type="scientific">Dissostichus mawsoni</name>
    <name type="common">Antarctic cod</name>
    <dbReference type="NCBI Taxonomy" id="36200"/>
    <lineage>
        <taxon>Eukaryota</taxon>
        <taxon>Metazoa</taxon>
        <taxon>Chordata</taxon>
        <taxon>Craniata</taxon>
        <taxon>Vertebrata</taxon>
        <taxon>Euteleostomi</taxon>
        <taxon>Actinopterygii</taxon>
        <taxon>Neopterygii</taxon>
        <taxon>Teleostei</taxon>
        <taxon>Neoteleostei</taxon>
        <taxon>Acanthomorphata</taxon>
        <taxon>Eupercaria</taxon>
        <taxon>Perciformes</taxon>
        <taxon>Notothenioidei</taxon>
        <taxon>Nototheniidae</taxon>
        <taxon>Dissostichus</taxon>
    </lineage>
</organism>
<accession>A0A7J5YGM8</accession>
<dbReference type="GO" id="GO:0004672">
    <property type="term" value="F:protein kinase activity"/>
    <property type="evidence" value="ECO:0007669"/>
    <property type="project" value="InterPro"/>
</dbReference>
<dbReference type="InterPro" id="IPR050401">
    <property type="entry name" value="Cyclic_nucleotide_synthase"/>
</dbReference>
<feature type="transmembrane region" description="Helical" evidence="18">
    <location>
        <begin position="531"/>
        <end position="555"/>
    </location>
</feature>
<dbReference type="PROSITE" id="PS50125">
    <property type="entry name" value="GUANYLATE_CYCLASE_2"/>
    <property type="match status" value="1"/>
</dbReference>
<keyword evidence="7 18" id="KW-1133">Transmembrane helix</keyword>
<dbReference type="Proteomes" id="UP000518266">
    <property type="component" value="Unassembled WGS sequence"/>
</dbReference>
<dbReference type="SUPFAM" id="SSF53822">
    <property type="entry name" value="Periplasmic binding protein-like I"/>
    <property type="match status" value="1"/>
</dbReference>
<dbReference type="GO" id="GO:0005886">
    <property type="term" value="C:plasma membrane"/>
    <property type="evidence" value="ECO:0007669"/>
    <property type="project" value="TreeGrafter"/>
</dbReference>
<evidence type="ECO:0000256" key="10">
    <source>
        <dbReference type="ARBA" id="ARBA00023239"/>
    </source>
</evidence>
<keyword evidence="5" id="KW-0732">Signal</keyword>
<dbReference type="Gene3D" id="1.10.510.10">
    <property type="entry name" value="Transferase(Phosphotransferase) domain 1"/>
    <property type="match status" value="1"/>
</dbReference>
<evidence type="ECO:0000256" key="7">
    <source>
        <dbReference type="ARBA" id="ARBA00022989"/>
    </source>
</evidence>
<evidence type="ECO:0000313" key="22">
    <source>
        <dbReference type="Proteomes" id="UP000518266"/>
    </source>
</evidence>
<dbReference type="GO" id="GO:0004016">
    <property type="term" value="F:adenylate cyclase activity"/>
    <property type="evidence" value="ECO:0007669"/>
    <property type="project" value="TreeGrafter"/>
</dbReference>
<dbReference type="EC" id="4.6.1.2" evidence="3 15"/>
<keyword evidence="22" id="KW-1185">Reference proteome</keyword>
<dbReference type="Pfam" id="PF00211">
    <property type="entry name" value="Guanylate_cyc"/>
    <property type="match status" value="1"/>
</dbReference>
<keyword evidence="12 15" id="KW-0141">cGMP biosynthesis</keyword>
<dbReference type="InterPro" id="IPR011009">
    <property type="entry name" value="Kinase-like_dom_sf"/>
</dbReference>
<dbReference type="OrthoDB" id="1890790at2759"/>
<dbReference type="InterPro" id="IPR000719">
    <property type="entry name" value="Prot_kinase_dom"/>
</dbReference>
<dbReference type="PROSITE" id="PS50011">
    <property type="entry name" value="PROTEIN_KINASE_DOM"/>
    <property type="match status" value="1"/>
</dbReference>
<dbReference type="PANTHER" id="PTHR11920">
    <property type="entry name" value="GUANYLYL CYCLASE"/>
    <property type="match status" value="1"/>
</dbReference>
<evidence type="ECO:0000313" key="21">
    <source>
        <dbReference type="EMBL" id="KAF3847939.1"/>
    </source>
</evidence>
<dbReference type="CDD" id="cd07302">
    <property type="entry name" value="CHD"/>
    <property type="match status" value="1"/>
</dbReference>
<dbReference type="InterPro" id="IPR029787">
    <property type="entry name" value="Nucleotide_cyclase"/>
</dbReference>
<feature type="domain" description="Protein kinase" evidence="19">
    <location>
        <begin position="589"/>
        <end position="846"/>
    </location>
</feature>
<dbReference type="SUPFAM" id="SSF56112">
    <property type="entry name" value="Protein kinase-like (PK-like)"/>
    <property type="match status" value="1"/>
</dbReference>
<evidence type="ECO:0000259" key="19">
    <source>
        <dbReference type="PROSITE" id="PS50011"/>
    </source>
</evidence>
<evidence type="ECO:0000256" key="9">
    <source>
        <dbReference type="ARBA" id="ARBA00023157"/>
    </source>
</evidence>
<dbReference type="PROSITE" id="PS00452">
    <property type="entry name" value="GUANYLATE_CYCLASE_1"/>
    <property type="match status" value="1"/>
</dbReference>
<evidence type="ECO:0000256" key="12">
    <source>
        <dbReference type="ARBA" id="ARBA00023293"/>
    </source>
</evidence>
<dbReference type="GO" id="GO:0042995">
    <property type="term" value="C:cell projection"/>
    <property type="evidence" value="ECO:0007669"/>
    <property type="project" value="UniProtKB-SubCell"/>
</dbReference>
<dbReference type="InterPro" id="IPR028082">
    <property type="entry name" value="Peripla_BP_I"/>
</dbReference>
<feature type="compositionally biased region" description="Basic and acidic residues" evidence="17">
    <location>
        <begin position="1086"/>
        <end position="1105"/>
    </location>
</feature>
<keyword evidence="4 18" id="KW-0812">Transmembrane</keyword>
<dbReference type="GO" id="GO:0004383">
    <property type="term" value="F:guanylate cyclase activity"/>
    <property type="evidence" value="ECO:0007669"/>
    <property type="project" value="UniProtKB-EC"/>
</dbReference>
<dbReference type="GO" id="GO:0012505">
    <property type="term" value="C:endomembrane system"/>
    <property type="evidence" value="ECO:0007669"/>
    <property type="project" value="UniProtKB-SubCell"/>
</dbReference>